<evidence type="ECO:0000313" key="6">
    <source>
        <dbReference type="Proteomes" id="UP000183376"/>
    </source>
</evidence>
<dbReference type="SUPFAM" id="SSF46785">
    <property type="entry name" value="Winged helix' DNA-binding domain"/>
    <property type="match status" value="1"/>
</dbReference>
<dbReference type="GO" id="GO:0003700">
    <property type="term" value="F:DNA-binding transcription factor activity"/>
    <property type="evidence" value="ECO:0007669"/>
    <property type="project" value="InterPro"/>
</dbReference>
<dbReference type="AlphaFoldDB" id="A0A1G9UUQ2"/>
<dbReference type="EMBL" id="LT629701">
    <property type="protein sequence ID" value="SDM63579.1"/>
    <property type="molecule type" value="Genomic_DNA"/>
</dbReference>
<dbReference type="Pfam" id="PF12802">
    <property type="entry name" value="MarR_2"/>
    <property type="match status" value="1"/>
</dbReference>
<dbReference type="InterPro" id="IPR023187">
    <property type="entry name" value="Tscrpt_reg_MarR-type_CS"/>
</dbReference>
<dbReference type="InterPro" id="IPR036388">
    <property type="entry name" value="WH-like_DNA-bd_sf"/>
</dbReference>
<dbReference type="InterPro" id="IPR000835">
    <property type="entry name" value="HTH_MarR-typ"/>
</dbReference>
<dbReference type="GO" id="GO:0006950">
    <property type="term" value="P:response to stress"/>
    <property type="evidence" value="ECO:0007669"/>
    <property type="project" value="TreeGrafter"/>
</dbReference>
<feature type="domain" description="HTH marR-type" evidence="4">
    <location>
        <begin position="15"/>
        <end position="151"/>
    </location>
</feature>
<keyword evidence="3" id="KW-0804">Transcription</keyword>
<dbReference type="InterPro" id="IPR039422">
    <property type="entry name" value="MarR/SlyA-like"/>
</dbReference>
<keyword evidence="2 5" id="KW-0238">DNA-binding</keyword>
<gene>
    <name evidence="5" type="ORF">SAMN04489726_2635</name>
</gene>
<dbReference type="PANTHER" id="PTHR33164">
    <property type="entry name" value="TRANSCRIPTIONAL REGULATOR, MARR FAMILY"/>
    <property type="match status" value="1"/>
</dbReference>
<name>A0A1G9UUQ2_ALLAB</name>
<evidence type="ECO:0000256" key="2">
    <source>
        <dbReference type="ARBA" id="ARBA00023125"/>
    </source>
</evidence>
<evidence type="ECO:0000256" key="1">
    <source>
        <dbReference type="ARBA" id="ARBA00023015"/>
    </source>
</evidence>
<dbReference type="Gene3D" id="1.10.10.10">
    <property type="entry name" value="Winged helix-like DNA-binding domain superfamily/Winged helix DNA-binding domain"/>
    <property type="match status" value="1"/>
</dbReference>
<protein>
    <submittedName>
        <fullName evidence="5">DNA-binding transcriptional regulator, MarR family</fullName>
    </submittedName>
</protein>
<organism evidence="5 6">
    <name type="scientific">Allokutzneria albata</name>
    <name type="common">Kibdelosporangium albatum</name>
    <dbReference type="NCBI Taxonomy" id="211114"/>
    <lineage>
        <taxon>Bacteria</taxon>
        <taxon>Bacillati</taxon>
        <taxon>Actinomycetota</taxon>
        <taxon>Actinomycetes</taxon>
        <taxon>Pseudonocardiales</taxon>
        <taxon>Pseudonocardiaceae</taxon>
        <taxon>Allokutzneria</taxon>
    </lineage>
</organism>
<dbReference type="eggNOG" id="COG1846">
    <property type="taxonomic scope" value="Bacteria"/>
</dbReference>
<dbReference type="GO" id="GO:0003677">
    <property type="term" value="F:DNA binding"/>
    <property type="evidence" value="ECO:0007669"/>
    <property type="project" value="UniProtKB-KW"/>
</dbReference>
<accession>A0A1G9UUQ2</accession>
<dbReference type="InterPro" id="IPR036390">
    <property type="entry name" value="WH_DNA-bd_sf"/>
</dbReference>
<keyword evidence="6" id="KW-1185">Reference proteome</keyword>
<evidence type="ECO:0000256" key="3">
    <source>
        <dbReference type="ARBA" id="ARBA00023163"/>
    </source>
</evidence>
<dbReference type="SMART" id="SM00347">
    <property type="entry name" value="HTH_MARR"/>
    <property type="match status" value="1"/>
</dbReference>
<reference evidence="5 6" key="1">
    <citation type="submission" date="2016-10" db="EMBL/GenBank/DDBJ databases">
        <authorList>
            <person name="de Groot N.N."/>
        </authorList>
    </citation>
    <scope>NUCLEOTIDE SEQUENCE [LARGE SCALE GENOMIC DNA]</scope>
    <source>
        <strain evidence="5 6">DSM 44149</strain>
    </source>
</reference>
<dbReference type="OrthoDB" id="3254910at2"/>
<sequence length="157" mass="17129">MAAMTEDVRWLTDAEQRAWRAYLRANRMLWSALDQQLQRDSGLPHAYYLVLVALSECPDRTSPMSELATLAGTSPSALSHAVGRLEAQGWVSRCRDTGNGRIVRARLTDAGFAALAGAAPGHVGEVRRMIFDRLRPEQVAQLAEICSAIAGEGPAWP</sequence>
<dbReference type="Proteomes" id="UP000183376">
    <property type="component" value="Chromosome I"/>
</dbReference>
<proteinExistence type="predicted"/>
<dbReference type="PROSITE" id="PS01117">
    <property type="entry name" value="HTH_MARR_1"/>
    <property type="match status" value="1"/>
</dbReference>
<evidence type="ECO:0000313" key="5">
    <source>
        <dbReference type="EMBL" id="SDM63579.1"/>
    </source>
</evidence>
<evidence type="ECO:0000259" key="4">
    <source>
        <dbReference type="PROSITE" id="PS50995"/>
    </source>
</evidence>
<dbReference type="PROSITE" id="PS50995">
    <property type="entry name" value="HTH_MARR_2"/>
    <property type="match status" value="1"/>
</dbReference>
<keyword evidence="1" id="KW-0805">Transcription regulation</keyword>
<dbReference type="STRING" id="211114.SAMN04489726_2635"/>
<dbReference type="PANTHER" id="PTHR33164:SF99">
    <property type="entry name" value="MARR FAMILY REGULATORY PROTEIN"/>
    <property type="match status" value="1"/>
</dbReference>